<dbReference type="AlphaFoldDB" id="A0A401SU23"/>
<protein>
    <submittedName>
        <fullName evidence="2">Uncharacterized protein</fullName>
    </submittedName>
</protein>
<evidence type="ECO:0000313" key="3">
    <source>
        <dbReference type="Proteomes" id="UP000287033"/>
    </source>
</evidence>
<sequence>MSRGRFIITFIKGKNKRDREDEAREEEKQDDCNFEEQPKGGETSTFATPVASSGPGGTVLQVSLSPVGHSPTFPTPGLTYLRIRL</sequence>
<keyword evidence="3" id="KW-1185">Reference proteome</keyword>
<dbReference type="EMBL" id="BEZZ01000550">
    <property type="protein sequence ID" value="GCC33900.1"/>
    <property type="molecule type" value="Genomic_DNA"/>
</dbReference>
<organism evidence="2 3">
    <name type="scientific">Chiloscyllium punctatum</name>
    <name type="common">Brownbanded bambooshark</name>
    <name type="synonym">Hemiscyllium punctatum</name>
    <dbReference type="NCBI Taxonomy" id="137246"/>
    <lineage>
        <taxon>Eukaryota</taxon>
        <taxon>Metazoa</taxon>
        <taxon>Chordata</taxon>
        <taxon>Craniata</taxon>
        <taxon>Vertebrata</taxon>
        <taxon>Chondrichthyes</taxon>
        <taxon>Elasmobranchii</taxon>
        <taxon>Galeomorphii</taxon>
        <taxon>Galeoidea</taxon>
        <taxon>Orectolobiformes</taxon>
        <taxon>Hemiscylliidae</taxon>
        <taxon>Chiloscyllium</taxon>
    </lineage>
</organism>
<evidence type="ECO:0000313" key="2">
    <source>
        <dbReference type="EMBL" id="GCC33900.1"/>
    </source>
</evidence>
<name>A0A401SU23_CHIPU</name>
<comment type="caution">
    <text evidence="2">The sequence shown here is derived from an EMBL/GenBank/DDBJ whole genome shotgun (WGS) entry which is preliminary data.</text>
</comment>
<dbReference type="Proteomes" id="UP000287033">
    <property type="component" value="Unassembled WGS sequence"/>
</dbReference>
<reference evidence="2 3" key="1">
    <citation type="journal article" date="2018" name="Nat. Ecol. Evol.">
        <title>Shark genomes provide insights into elasmobranch evolution and the origin of vertebrates.</title>
        <authorList>
            <person name="Hara Y"/>
            <person name="Yamaguchi K"/>
            <person name="Onimaru K"/>
            <person name="Kadota M"/>
            <person name="Koyanagi M"/>
            <person name="Keeley SD"/>
            <person name="Tatsumi K"/>
            <person name="Tanaka K"/>
            <person name="Motone F"/>
            <person name="Kageyama Y"/>
            <person name="Nozu R"/>
            <person name="Adachi N"/>
            <person name="Nishimura O"/>
            <person name="Nakagawa R"/>
            <person name="Tanegashima C"/>
            <person name="Kiyatake I"/>
            <person name="Matsumoto R"/>
            <person name="Murakumo K"/>
            <person name="Nishida K"/>
            <person name="Terakita A"/>
            <person name="Kuratani S"/>
            <person name="Sato K"/>
            <person name="Hyodo S Kuraku.S."/>
        </authorList>
    </citation>
    <scope>NUCLEOTIDE SEQUENCE [LARGE SCALE GENOMIC DNA]</scope>
</reference>
<proteinExistence type="predicted"/>
<gene>
    <name evidence="2" type="ORF">chiPu_0012371</name>
</gene>
<accession>A0A401SU23</accession>
<feature type="region of interest" description="Disordered" evidence="1">
    <location>
        <begin position="15"/>
        <end position="57"/>
    </location>
</feature>
<feature type="compositionally biased region" description="Polar residues" evidence="1">
    <location>
        <begin position="42"/>
        <end position="51"/>
    </location>
</feature>
<evidence type="ECO:0000256" key="1">
    <source>
        <dbReference type="SAM" id="MobiDB-lite"/>
    </source>
</evidence>
<feature type="compositionally biased region" description="Basic and acidic residues" evidence="1">
    <location>
        <begin position="17"/>
        <end position="39"/>
    </location>
</feature>